<dbReference type="EMBL" id="CZDF01000132">
    <property type="protein sequence ID" value="CUR31604.1"/>
    <property type="molecule type" value="Genomic_DNA"/>
</dbReference>
<evidence type="ECO:0000313" key="2">
    <source>
        <dbReference type="Proteomes" id="UP000184315"/>
    </source>
</evidence>
<keyword evidence="2" id="KW-1185">Reference proteome</keyword>
<sequence length="50" mass="5942">MGKQSIHPHILAKVYNPNCPLNSFVFKTTLIRDWRSPDPRKCYIIDYKVH</sequence>
<dbReference type="STRING" id="671072.PL9214291195"/>
<gene>
    <name evidence="1" type="ORF">PL9214291195</name>
</gene>
<dbReference type="Proteomes" id="UP000184315">
    <property type="component" value="Unassembled WGS sequence"/>
</dbReference>
<evidence type="ECO:0000313" key="1">
    <source>
        <dbReference type="EMBL" id="CUR31604.1"/>
    </source>
</evidence>
<proteinExistence type="predicted"/>
<dbReference type="AlphaFoldDB" id="A0A1J1LI89"/>
<accession>A0A1J1LI89</accession>
<organism evidence="1 2">
    <name type="scientific">Planktothrix tepida PCC 9214</name>
    <dbReference type="NCBI Taxonomy" id="671072"/>
    <lineage>
        <taxon>Bacteria</taxon>
        <taxon>Bacillati</taxon>
        <taxon>Cyanobacteriota</taxon>
        <taxon>Cyanophyceae</taxon>
        <taxon>Oscillatoriophycideae</taxon>
        <taxon>Oscillatoriales</taxon>
        <taxon>Microcoleaceae</taxon>
        <taxon>Planktothrix</taxon>
    </lineage>
</organism>
<name>A0A1J1LI89_9CYAN</name>
<protein>
    <submittedName>
        <fullName evidence="1">Uncharacterized protein</fullName>
    </submittedName>
</protein>
<reference evidence="2" key="1">
    <citation type="submission" date="2015-10" db="EMBL/GenBank/DDBJ databases">
        <authorList>
            <person name="Regsiter A."/>
            <person name="william w."/>
        </authorList>
    </citation>
    <scope>NUCLEOTIDE SEQUENCE [LARGE SCALE GENOMIC DNA]</scope>
</reference>